<name>A0A2M9BW56_9MICO</name>
<feature type="region of interest" description="Disordered" evidence="1">
    <location>
        <begin position="49"/>
        <end position="68"/>
    </location>
</feature>
<sequence>MDAEKPDYRSLPPQITSEDLVVEVQALPDEQDAPQQELIFRVVTPRLDRIHLPGKPPHGAGHGGDKEL</sequence>
<gene>
    <name evidence="2" type="ORF">CLV54_1985</name>
</gene>
<evidence type="ECO:0000256" key="1">
    <source>
        <dbReference type="SAM" id="MobiDB-lite"/>
    </source>
</evidence>
<protein>
    <submittedName>
        <fullName evidence="2">Uncharacterized protein</fullName>
    </submittedName>
</protein>
<evidence type="ECO:0000313" key="2">
    <source>
        <dbReference type="EMBL" id="PJJ62188.1"/>
    </source>
</evidence>
<organism evidence="2 3">
    <name type="scientific">Compostimonas suwonensis</name>
    <dbReference type="NCBI Taxonomy" id="1048394"/>
    <lineage>
        <taxon>Bacteria</taxon>
        <taxon>Bacillati</taxon>
        <taxon>Actinomycetota</taxon>
        <taxon>Actinomycetes</taxon>
        <taxon>Micrococcales</taxon>
        <taxon>Microbacteriaceae</taxon>
        <taxon>Compostimonas</taxon>
    </lineage>
</organism>
<dbReference type="AlphaFoldDB" id="A0A2M9BW56"/>
<keyword evidence="3" id="KW-1185">Reference proteome</keyword>
<reference evidence="2 3" key="1">
    <citation type="submission" date="2017-11" db="EMBL/GenBank/DDBJ databases">
        <title>Genomic Encyclopedia of Archaeal and Bacterial Type Strains, Phase II (KMG-II): From Individual Species to Whole Genera.</title>
        <authorList>
            <person name="Goeker M."/>
        </authorList>
    </citation>
    <scope>NUCLEOTIDE SEQUENCE [LARGE SCALE GENOMIC DNA]</scope>
    <source>
        <strain evidence="2 3">DSM 25625</strain>
    </source>
</reference>
<dbReference type="Proteomes" id="UP000230161">
    <property type="component" value="Unassembled WGS sequence"/>
</dbReference>
<evidence type="ECO:0000313" key="3">
    <source>
        <dbReference type="Proteomes" id="UP000230161"/>
    </source>
</evidence>
<dbReference type="RefSeq" id="WP_100344777.1">
    <property type="nucleotide sequence ID" value="NZ_PGFB01000003.1"/>
</dbReference>
<dbReference type="EMBL" id="PGFB01000003">
    <property type="protein sequence ID" value="PJJ62188.1"/>
    <property type="molecule type" value="Genomic_DNA"/>
</dbReference>
<accession>A0A2M9BW56</accession>
<comment type="caution">
    <text evidence="2">The sequence shown here is derived from an EMBL/GenBank/DDBJ whole genome shotgun (WGS) entry which is preliminary data.</text>
</comment>
<proteinExistence type="predicted"/>